<dbReference type="OrthoDB" id="5849604at2"/>
<dbReference type="AlphaFoldDB" id="A0A1I1GV85"/>
<keyword evidence="2" id="KW-1185">Reference proteome</keyword>
<dbReference type="RefSeq" id="WP_091980767.1">
    <property type="nucleotide sequence ID" value="NZ_FOLO01000005.1"/>
</dbReference>
<organism evidence="1 2">
    <name type="scientific">Pseudoalteromonas denitrificans DSM 6059</name>
    <dbReference type="NCBI Taxonomy" id="1123010"/>
    <lineage>
        <taxon>Bacteria</taxon>
        <taxon>Pseudomonadati</taxon>
        <taxon>Pseudomonadota</taxon>
        <taxon>Gammaproteobacteria</taxon>
        <taxon>Alteromonadales</taxon>
        <taxon>Pseudoalteromonadaceae</taxon>
        <taxon>Pseudoalteromonas</taxon>
    </lineage>
</organism>
<gene>
    <name evidence="1" type="ORF">SAMN02745724_00964</name>
</gene>
<evidence type="ECO:0000313" key="2">
    <source>
        <dbReference type="Proteomes" id="UP000198862"/>
    </source>
</evidence>
<evidence type="ECO:0000313" key="1">
    <source>
        <dbReference type="EMBL" id="SFC12920.1"/>
    </source>
</evidence>
<reference evidence="1 2" key="1">
    <citation type="submission" date="2016-10" db="EMBL/GenBank/DDBJ databases">
        <authorList>
            <person name="de Groot N.N."/>
        </authorList>
    </citation>
    <scope>NUCLEOTIDE SEQUENCE [LARGE SCALE GENOMIC DNA]</scope>
    <source>
        <strain evidence="1 2">DSM 6059</strain>
    </source>
</reference>
<proteinExistence type="predicted"/>
<dbReference type="Proteomes" id="UP000198862">
    <property type="component" value="Unassembled WGS sequence"/>
</dbReference>
<protein>
    <submittedName>
        <fullName evidence="1">Uncharacterized protein</fullName>
    </submittedName>
</protein>
<dbReference type="EMBL" id="FOLO01000005">
    <property type="protein sequence ID" value="SFC12920.1"/>
    <property type="molecule type" value="Genomic_DNA"/>
</dbReference>
<name>A0A1I1GV85_9GAMM</name>
<sequence>MLNIKHYKFILIIVSLLLLPVEIYAAKPTTSEGMFLGNNFPSGPHHNLILHGKKADFNCETNIKIVEIIDTNQNDLTDALYVIGDKFPSGQCPTQSGFSYVCEYGNVVNMPRGSDTVKLLMESGRTGSKKKDTSASDVNPDKLQVTDACTGFSRDDPAIIRIPEDKQGYAVYGRVLGKPGDSGGPSFSVTGREIPVIGDSFGNDSEVWLAGVVTSDGSFIPETCDDGEGNCTLTRWDSNTKGKGAKNATDISGLFSFSGSVCYWALDEACFESGIIGEGENLCTATDFCCGEVSGLEGLGDVAVEGDMYTCRLYPNAELVLAELPDSCPNFDPAFDPTLDPMWDINDLLVVYEEENGSVTELQCKTYTDTWIFNIADFVNVFFDVNSEAYNVQIRLYPLPLQ</sequence>
<accession>A0A1I1GV85</accession>